<keyword evidence="2" id="KW-0472">Membrane</keyword>
<keyword evidence="4" id="KW-1185">Reference proteome</keyword>
<proteinExistence type="predicted"/>
<evidence type="ECO:0000313" key="3">
    <source>
        <dbReference type="EMBL" id="OSD01162.1"/>
    </source>
</evidence>
<protein>
    <recommendedName>
        <fullName evidence="5">Fungal N-terminal domain-containing protein</fullName>
    </recommendedName>
</protein>
<sequence>MLDSEKFDLAVGIIGLLSFPIAIGTLVHTQLPCTWLRELEAIFAETEGLLHTTFEAGLLGPHDIATQFHTRLYVLKQDVEDVRVESHSATTYAQNIKKMLTGLSRRISSLCGEVKKLRADISTTSARERERLRQSQTENPSTCEPCTNPATAATEESSPAPSDRSAAEASTDTERALAGVVAVASINSPLSSNVDSNIVDASSEPSISPSIGTATTTGAPGNLAQRALGDSERGRSLPSPSVRKTVHRHRRYGDSLSRMRVFARLLRGKPSRTAASSDSTRGLMLVSSSTLSSVPNGDDAEWEDLTDSNVLPV</sequence>
<accession>A0A1Y2IMH8</accession>
<gene>
    <name evidence="3" type="ORF">PYCCODRAFT_1468852</name>
</gene>
<dbReference type="Proteomes" id="UP000193067">
    <property type="component" value="Unassembled WGS sequence"/>
</dbReference>
<feature type="transmembrane region" description="Helical" evidence="2">
    <location>
        <begin position="7"/>
        <end position="27"/>
    </location>
</feature>
<feature type="region of interest" description="Disordered" evidence="1">
    <location>
        <begin position="201"/>
        <end position="248"/>
    </location>
</feature>
<evidence type="ECO:0000256" key="1">
    <source>
        <dbReference type="SAM" id="MobiDB-lite"/>
    </source>
</evidence>
<dbReference type="EMBL" id="KZ084113">
    <property type="protein sequence ID" value="OSD01162.1"/>
    <property type="molecule type" value="Genomic_DNA"/>
</dbReference>
<keyword evidence="2" id="KW-0812">Transmembrane</keyword>
<reference evidence="3 4" key="1">
    <citation type="journal article" date="2015" name="Biotechnol. Biofuels">
        <title>Enhanced degradation of softwood versus hardwood by the white-rot fungus Pycnoporus coccineus.</title>
        <authorList>
            <person name="Couturier M."/>
            <person name="Navarro D."/>
            <person name="Chevret D."/>
            <person name="Henrissat B."/>
            <person name="Piumi F."/>
            <person name="Ruiz-Duenas F.J."/>
            <person name="Martinez A.T."/>
            <person name="Grigoriev I.V."/>
            <person name="Riley R."/>
            <person name="Lipzen A."/>
            <person name="Berrin J.G."/>
            <person name="Master E.R."/>
            <person name="Rosso M.N."/>
        </authorList>
    </citation>
    <scope>NUCLEOTIDE SEQUENCE [LARGE SCALE GENOMIC DNA]</scope>
    <source>
        <strain evidence="3 4">BRFM310</strain>
    </source>
</reference>
<evidence type="ECO:0008006" key="5">
    <source>
        <dbReference type="Google" id="ProtNLM"/>
    </source>
</evidence>
<dbReference type="AlphaFoldDB" id="A0A1Y2IMH8"/>
<dbReference type="OrthoDB" id="2758729at2759"/>
<feature type="compositionally biased region" description="Polar residues" evidence="1">
    <location>
        <begin position="134"/>
        <end position="160"/>
    </location>
</feature>
<feature type="region of interest" description="Disordered" evidence="1">
    <location>
        <begin position="122"/>
        <end position="173"/>
    </location>
</feature>
<evidence type="ECO:0000313" key="4">
    <source>
        <dbReference type="Proteomes" id="UP000193067"/>
    </source>
</evidence>
<organism evidence="3 4">
    <name type="scientific">Trametes coccinea (strain BRFM310)</name>
    <name type="common">Pycnoporus coccineus</name>
    <dbReference type="NCBI Taxonomy" id="1353009"/>
    <lineage>
        <taxon>Eukaryota</taxon>
        <taxon>Fungi</taxon>
        <taxon>Dikarya</taxon>
        <taxon>Basidiomycota</taxon>
        <taxon>Agaricomycotina</taxon>
        <taxon>Agaricomycetes</taxon>
        <taxon>Polyporales</taxon>
        <taxon>Polyporaceae</taxon>
        <taxon>Trametes</taxon>
    </lineage>
</organism>
<name>A0A1Y2IMH8_TRAC3</name>
<feature type="region of interest" description="Disordered" evidence="1">
    <location>
        <begin position="287"/>
        <end position="313"/>
    </location>
</feature>
<feature type="compositionally biased region" description="Polar residues" evidence="1">
    <location>
        <begin position="201"/>
        <end position="219"/>
    </location>
</feature>
<keyword evidence="2" id="KW-1133">Transmembrane helix</keyword>
<evidence type="ECO:0000256" key="2">
    <source>
        <dbReference type="SAM" id="Phobius"/>
    </source>
</evidence>